<gene>
    <name evidence="1" type="ORF">ARMGADRAFT_1036830</name>
</gene>
<evidence type="ECO:0000313" key="1">
    <source>
        <dbReference type="EMBL" id="PBK84903.1"/>
    </source>
</evidence>
<dbReference type="InParanoid" id="A0A2H3D9E0"/>
<accession>A0A2H3D9E0</accession>
<dbReference type="EMBL" id="KZ293695">
    <property type="protein sequence ID" value="PBK84903.1"/>
    <property type="molecule type" value="Genomic_DNA"/>
</dbReference>
<dbReference type="Proteomes" id="UP000217790">
    <property type="component" value="Unassembled WGS sequence"/>
</dbReference>
<keyword evidence="2" id="KW-1185">Reference proteome</keyword>
<protein>
    <submittedName>
        <fullName evidence="1">Uncharacterized protein</fullName>
    </submittedName>
</protein>
<organism evidence="1 2">
    <name type="scientific">Armillaria gallica</name>
    <name type="common">Bulbous honey fungus</name>
    <name type="synonym">Armillaria bulbosa</name>
    <dbReference type="NCBI Taxonomy" id="47427"/>
    <lineage>
        <taxon>Eukaryota</taxon>
        <taxon>Fungi</taxon>
        <taxon>Dikarya</taxon>
        <taxon>Basidiomycota</taxon>
        <taxon>Agaricomycotina</taxon>
        <taxon>Agaricomycetes</taxon>
        <taxon>Agaricomycetidae</taxon>
        <taxon>Agaricales</taxon>
        <taxon>Marasmiineae</taxon>
        <taxon>Physalacriaceae</taxon>
        <taxon>Armillaria</taxon>
    </lineage>
</organism>
<evidence type="ECO:0000313" key="2">
    <source>
        <dbReference type="Proteomes" id="UP000217790"/>
    </source>
</evidence>
<name>A0A2H3D9E0_ARMGA</name>
<dbReference type="AlphaFoldDB" id="A0A2H3D9E0"/>
<sequence length="159" mass="17964">MYGERDKVRWINNGTGINQCGRFVSSAVPSPDVQRRGSVRLTYACRKIKCLDHWEIPGGDVTVRFRVDVRDVLSYGSDGPFNTPGRRVLRVGYGEGYQSSSDDYGIPKKDDAVTSDLPMIRLGLIHLLYGFVLKERRQNTQIVLSINRPTGKDNSILFR</sequence>
<proteinExistence type="predicted"/>
<reference evidence="2" key="1">
    <citation type="journal article" date="2017" name="Nat. Ecol. Evol.">
        <title>Genome expansion and lineage-specific genetic innovations in the forest pathogenic fungi Armillaria.</title>
        <authorList>
            <person name="Sipos G."/>
            <person name="Prasanna A.N."/>
            <person name="Walter M.C."/>
            <person name="O'Connor E."/>
            <person name="Balint B."/>
            <person name="Krizsan K."/>
            <person name="Kiss B."/>
            <person name="Hess J."/>
            <person name="Varga T."/>
            <person name="Slot J."/>
            <person name="Riley R."/>
            <person name="Boka B."/>
            <person name="Rigling D."/>
            <person name="Barry K."/>
            <person name="Lee J."/>
            <person name="Mihaltcheva S."/>
            <person name="LaButti K."/>
            <person name="Lipzen A."/>
            <person name="Waldron R."/>
            <person name="Moloney N.M."/>
            <person name="Sperisen C."/>
            <person name="Kredics L."/>
            <person name="Vagvoelgyi C."/>
            <person name="Patrignani A."/>
            <person name="Fitzpatrick D."/>
            <person name="Nagy I."/>
            <person name="Doyle S."/>
            <person name="Anderson J.B."/>
            <person name="Grigoriev I.V."/>
            <person name="Gueldener U."/>
            <person name="Muensterkoetter M."/>
            <person name="Nagy L.G."/>
        </authorList>
    </citation>
    <scope>NUCLEOTIDE SEQUENCE [LARGE SCALE GENOMIC DNA]</scope>
    <source>
        <strain evidence="2">Ar21-2</strain>
    </source>
</reference>